<feature type="compositionally biased region" description="Low complexity" evidence="2">
    <location>
        <begin position="767"/>
        <end position="778"/>
    </location>
</feature>
<feature type="region of interest" description="Disordered" evidence="2">
    <location>
        <begin position="1143"/>
        <end position="1170"/>
    </location>
</feature>
<feature type="region of interest" description="Disordered" evidence="2">
    <location>
        <begin position="1716"/>
        <end position="1838"/>
    </location>
</feature>
<evidence type="ECO:0000256" key="2">
    <source>
        <dbReference type="SAM" id="MobiDB-lite"/>
    </source>
</evidence>
<feature type="compositionally biased region" description="Basic and acidic residues" evidence="2">
    <location>
        <begin position="1960"/>
        <end position="1971"/>
    </location>
</feature>
<feature type="compositionally biased region" description="Basic and acidic residues" evidence="2">
    <location>
        <begin position="1918"/>
        <end position="1931"/>
    </location>
</feature>
<accession>A0A1C3KE37</accession>
<gene>
    <name evidence="3" type="primary">PmlGA01_100029000</name>
    <name evidence="3" type="ORF">PMLGA01_100029000</name>
</gene>
<feature type="region of interest" description="Disordered" evidence="2">
    <location>
        <begin position="844"/>
        <end position="899"/>
    </location>
</feature>
<feature type="compositionally biased region" description="Basic and acidic residues" evidence="2">
    <location>
        <begin position="1787"/>
        <end position="1819"/>
    </location>
</feature>
<proteinExistence type="predicted"/>
<feature type="compositionally biased region" description="Polar residues" evidence="2">
    <location>
        <begin position="846"/>
        <end position="860"/>
    </location>
</feature>
<protein>
    <submittedName>
        <fullName evidence="3">Uncharacterized protein</fullName>
    </submittedName>
</protein>
<feature type="compositionally biased region" description="Basic and acidic residues" evidence="2">
    <location>
        <begin position="1335"/>
        <end position="1350"/>
    </location>
</feature>
<feature type="compositionally biased region" description="Polar residues" evidence="2">
    <location>
        <begin position="1601"/>
        <end position="1610"/>
    </location>
</feature>
<feature type="compositionally biased region" description="Low complexity" evidence="2">
    <location>
        <begin position="861"/>
        <end position="876"/>
    </location>
</feature>
<feature type="compositionally biased region" description="Low complexity" evidence="2">
    <location>
        <begin position="1582"/>
        <end position="1593"/>
    </location>
</feature>
<evidence type="ECO:0000313" key="4">
    <source>
        <dbReference type="Proteomes" id="UP000219799"/>
    </source>
</evidence>
<feature type="region of interest" description="Disordered" evidence="2">
    <location>
        <begin position="1879"/>
        <end position="1931"/>
    </location>
</feature>
<dbReference type="Proteomes" id="UP000219799">
    <property type="component" value="Chromosome 10"/>
</dbReference>
<evidence type="ECO:0000313" key="3">
    <source>
        <dbReference type="EMBL" id="SBT71809.1"/>
    </source>
</evidence>
<feature type="region of interest" description="Disordered" evidence="2">
    <location>
        <begin position="753"/>
        <end position="798"/>
    </location>
</feature>
<feature type="region of interest" description="Disordered" evidence="2">
    <location>
        <begin position="1013"/>
        <end position="1040"/>
    </location>
</feature>
<keyword evidence="1" id="KW-0175">Coiled coil</keyword>
<sequence length="2057" mass="231517">MSAAKIKGLVKGKDDQLYDLVTVITLNDDDIEEGIGCKKENLKENIALMKNMKEIIQNEKQLVTEFKKKEKFRLKVKGHIKKVKTHNNEEMVKKYFEQNSLNNSLHEIVDTTHNNSSCINDIIDKLKNVESVQFLGQVRKINNAHSSAASCDDHLNEVAYLKRKREKSRTYERNMRDAHGTHNKCTPGTVRPQVEHTNRVREKEKIMNTNPNVKEKIMNNSVCVNNKMVPPFVRIKNKIIQKKKKKIAKKSSEYAENKLNNVNLSKKLIKKFYEIKKSMKNLHKAQKVLTKLPTINNSDSINKRNSHIVNLNRGNNMLTSTNCPLKVCVNYEKNKLYFNALFKHIRTKNAPTKLLMRNEILHTNILLRKSKKGRTSRSTCNSHVDEEAAVQDVAAGEMTVEMVDNKKKKKKVSLCENEFINNTCILKENIKEYKKKKGSSIYNYENKLSSNASGTAKRRSTKSVYDETVLSESDVDDIEYFTRIKEKNSKKYADHLKMLSTREKEDTPKKIAHVDEAAHPGELTNDGKAAHTGEEAYVDKKIYGDKMAQREQHIYNGVKNKYKLIKGSKEEYKKELLGVSRNMKNAPLKNKNMEKMKTQTEEGKKVSLSSITSFNSKSAVNKEIKKINPDEKNLVDKESYTKGYISPSKSSLFSSVLKTKLHNNEANKSSLSYGRVVKTMNGMSNRDEENFSNSTAKKNFLSPSKEIKFVHNMKTNYHKLLHDSSLKLEGNKKDSNASYERCVNGGAKDGYMCSGRRGESSRDIIDSRGGSSGSCSCLSRDDGKNDRPATLSGDKIPKFAWSNGKTEYNMNHKEGDKMINKSKVINNGTNQGNKENCSLAKKTLTRKSSCSSAPNGSNIEYSGGSSDSGNNADYGNTSKSDYQNSQEGENNIGQNDPHLIERKNPFQNLQIKDLHVKEVNDGKEKGNSMELSPKQKIEKRLLNVCEKIDDQDVSTKEEKEKELHSFTKNDTTPSSEQQHVKTILEVGVLLDNQFFKQNKIDINGFPLKNMNTQMSGSQISKGEGENKRSNETKRMKSSDNAIGNGKFQMFNITREANKEDSYLDTNGACGDSTTIMKQNVILDRVNLKGRTELLYKEEKENCNDQKFVEKKSIIVLSKNIPLKINKMMMMQKKALQIVKKISSNSTERTTTSEENKLKEEEENANNGMNNGINDAINSGINNGIKNGMNNGTNDAINNNMNNGTNRSTNKNNILSKSFINKSDKSKEQKNLNLNNFLKKAFSPKIDIKKMILKNNKESFNSAPLKKNSCLQQNENIGKYYSNNPSTNNLEIQQEDGHTYEDIQSRDKYHQKKEEIKKGCIKKAGEKLSIKKSVSFKKDDERKEKRGDGGKGGEAGGEAGGVEPSVEAGVEPSVEAGVEPSVEAGIEAEDGDAGKGKGACSDGQDKAVLMAQKKVPPVKSVRPVKIQSSMKIAQKLENIPNERGFIENAVRRNIGKILDKPEHSLVSNTNLKDSHERSIVQKLLDKGEHNASHIETPKNEDKIREQQMEKKKTEKAISKRTNGKVSILHGKKISLKRGTSSLLFRKNNFKINMMEKYKKESDGKKQFGSSDEEETKKEEDSDVSSSHYYSSSDIDNNKKTVKQPSNPEKLSMKLSNLTLDAKTEEKDSSFDVNKLSSLLEVKQGKEQSKMRGKEVIIHKLPNGVITKSRESGFDEGTNKKEQIVEIDKGVETHEPKDGAINLKEIKSHPKKARLIKKESFANVHRGEEKTEKEAAAKEAAAKEAAAKEAEAKEAAAKEAAAKEAAAKEAAAKEDKAEIKVPNNGNNEGAKEGNEKEEVHEKNDEQLEGNVEEKDPLKQDKQNTTSHGNKATNMKTLPKLKMKNIKNMQEKKAFIKQKFFIKQLHNMKNLSTLKEFPLKKVESKESSGNRTVSIEEESDNKGNRNCNNIKNANVSDEEEHNNHKEKREDGIIDDATSHDEAIILSKNISSQSEGSLNVINSKKKEKEEKEKQESTSNKLLSKVSLENVVESSAKKLTEKSLVKIIPKVPSKIVGNLIKKNLFKETNDIANIPKVKPPFLMKPKSKVFNVCKNVEDIQKD</sequence>
<feature type="compositionally biased region" description="Basic and acidic residues" evidence="2">
    <location>
        <begin position="953"/>
        <end position="967"/>
    </location>
</feature>
<feature type="compositionally biased region" description="Basic and acidic residues" evidence="2">
    <location>
        <begin position="756"/>
        <end position="766"/>
    </location>
</feature>
<organism evidence="3 4">
    <name type="scientific">Plasmodium malariae</name>
    <dbReference type="NCBI Taxonomy" id="5858"/>
    <lineage>
        <taxon>Eukaryota</taxon>
        <taxon>Sar</taxon>
        <taxon>Alveolata</taxon>
        <taxon>Apicomplexa</taxon>
        <taxon>Aconoidasida</taxon>
        <taxon>Haemosporida</taxon>
        <taxon>Plasmodiidae</taxon>
        <taxon>Plasmodium</taxon>
        <taxon>Plasmodium (Plasmodium)</taxon>
    </lineage>
</organism>
<feature type="compositionally biased region" description="Low complexity" evidence="2">
    <location>
        <begin position="1360"/>
        <end position="1369"/>
    </location>
</feature>
<feature type="region of interest" description="Disordered" evidence="2">
    <location>
        <begin position="1490"/>
        <end position="1519"/>
    </location>
</feature>
<feature type="compositionally biased region" description="Basic and acidic residues" evidence="2">
    <location>
        <begin position="1490"/>
        <end position="1516"/>
    </location>
</feature>
<name>A0A1C3KE37_PLAMA</name>
<feature type="region of interest" description="Disordered" evidence="2">
    <location>
        <begin position="1952"/>
        <end position="1975"/>
    </location>
</feature>
<feature type="compositionally biased region" description="Basic and acidic residues" evidence="2">
    <location>
        <begin position="1716"/>
        <end position="1777"/>
    </location>
</feature>
<feature type="region of interest" description="Disordered" evidence="2">
    <location>
        <begin position="953"/>
        <end position="974"/>
    </location>
</feature>
<feature type="compositionally biased region" description="Basic and acidic residues" evidence="2">
    <location>
        <begin position="1022"/>
        <end position="1037"/>
    </location>
</feature>
<reference evidence="3 4" key="1">
    <citation type="submission" date="2016-06" db="EMBL/GenBank/DDBJ databases">
        <authorList>
            <consortium name="Pathogen Informatics"/>
        </authorList>
    </citation>
    <scope>NUCLEOTIDE SEQUENCE [LARGE SCALE GENOMIC DNA]</scope>
    <source>
        <strain evidence="3">PmlGA01</strain>
    </source>
</reference>
<feature type="region of interest" description="Disordered" evidence="2">
    <location>
        <begin position="1331"/>
        <end position="1369"/>
    </location>
</feature>
<feature type="region of interest" description="Disordered" evidence="2">
    <location>
        <begin position="1557"/>
        <end position="1610"/>
    </location>
</feature>
<dbReference type="EMBL" id="LT594498">
    <property type="protein sequence ID" value="SBT71809.1"/>
    <property type="molecule type" value="Genomic_DNA"/>
</dbReference>
<evidence type="ECO:0000256" key="1">
    <source>
        <dbReference type="SAM" id="Coils"/>
    </source>
</evidence>
<dbReference type="VEuPathDB" id="PlasmoDB:PmUG01_10037900"/>
<feature type="coiled-coil region" evidence="1">
    <location>
        <begin position="39"/>
        <end position="69"/>
    </location>
</feature>
<feature type="compositionally biased region" description="Polar residues" evidence="2">
    <location>
        <begin position="1820"/>
        <end position="1833"/>
    </location>
</feature>
<feature type="compositionally biased region" description="Low complexity" evidence="2">
    <location>
        <begin position="1901"/>
        <end position="1911"/>
    </location>
</feature>
<feature type="compositionally biased region" description="Polar residues" evidence="2">
    <location>
        <begin position="877"/>
        <end position="894"/>
    </location>
</feature>
<feature type="compositionally biased region" description="Basic and acidic residues" evidence="2">
    <location>
        <begin position="1150"/>
        <end position="1159"/>
    </location>
</feature>